<dbReference type="EMBL" id="GBRH01191833">
    <property type="protein sequence ID" value="JAE06063.1"/>
    <property type="molecule type" value="Transcribed_RNA"/>
</dbReference>
<proteinExistence type="predicted"/>
<accession>A0A0A9FCT5</accession>
<dbReference type="AlphaFoldDB" id="A0A0A9FCT5"/>
<reference evidence="2" key="1">
    <citation type="submission" date="2014-09" db="EMBL/GenBank/DDBJ databases">
        <authorList>
            <person name="Magalhaes I.L.F."/>
            <person name="Oliveira U."/>
            <person name="Santos F.R."/>
            <person name="Vidigal T.H.D.A."/>
            <person name="Brescovit A.D."/>
            <person name="Santos A.J."/>
        </authorList>
    </citation>
    <scope>NUCLEOTIDE SEQUENCE</scope>
    <source>
        <tissue evidence="2">Shoot tissue taken approximately 20 cm above the soil surface</tissue>
    </source>
</reference>
<feature type="chain" id="PRO_5002064646" evidence="1">
    <location>
        <begin position="26"/>
        <end position="58"/>
    </location>
</feature>
<sequence>MERTVFVILTVMLLGCMSYMSFTNSGYIDVKARACTTDKFFFFYACFGSKEKVNSIQS</sequence>
<dbReference type="PROSITE" id="PS51257">
    <property type="entry name" value="PROKAR_LIPOPROTEIN"/>
    <property type="match status" value="1"/>
</dbReference>
<name>A0A0A9FCT5_ARUDO</name>
<keyword evidence="1" id="KW-0732">Signal</keyword>
<feature type="signal peptide" evidence="1">
    <location>
        <begin position="1"/>
        <end position="25"/>
    </location>
</feature>
<reference evidence="2" key="2">
    <citation type="journal article" date="2015" name="Data Brief">
        <title>Shoot transcriptome of the giant reed, Arundo donax.</title>
        <authorList>
            <person name="Barrero R.A."/>
            <person name="Guerrero F.D."/>
            <person name="Moolhuijzen P."/>
            <person name="Goolsby J.A."/>
            <person name="Tidwell J."/>
            <person name="Bellgard S.E."/>
            <person name="Bellgard M.I."/>
        </authorList>
    </citation>
    <scope>NUCLEOTIDE SEQUENCE</scope>
    <source>
        <tissue evidence="2">Shoot tissue taken approximately 20 cm above the soil surface</tissue>
    </source>
</reference>
<organism evidence="2">
    <name type="scientific">Arundo donax</name>
    <name type="common">Giant reed</name>
    <name type="synonym">Donax arundinaceus</name>
    <dbReference type="NCBI Taxonomy" id="35708"/>
    <lineage>
        <taxon>Eukaryota</taxon>
        <taxon>Viridiplantae</taxon>
        <taxon>Streptophyta</taxon>
        <taxon>Embryophyta</taxon>
        <taxon>Tracheophyta</taxon>
        <taxon>Spermatophyta</taxon>
        <taxon>Magnoliopsida</taxon>
        <taxon>Liliopsida</taxon>
        <taxon>Poales</taxon>
        <taxon>Poaceae</taxon>
        <taxon>PACMAD clade</taxon>
        <taxon>Arundinoideae</taxon>
        <taxon>Arundineae</taxon>
        <taxon>Arundo</taxon>
    </lineage>
</organism>
<evidence type="ECO:0000313" key="2">
    <source>
        <dbReference type="EMBL" id="JAE06063.1"/>
    </source>
</evidence>
<evidence type="ECO:0000256" key="1">
    <source>
        <dbReference type="SAM" id="SignalP"/>
    </source>
</evidence>
<protein>
    <submittedName>
        <fullName evidence="2">Uncharacterized protein</fullName>
    </submittedName>
</protein>